<comment type="caution">
    <text evidence="7">The sequence shown here is derived from an EMBL/GenBank/DDBJ whole genome shotgun (WGS) entry which is preliminary data.</text>
</comment>
<dbReference type="HAMAP" id="MF_00529">
    <property type="entry name" value="NifW"/>
    <property type="match status" value="1"/>
</dbReference>
<evidence type="ECO:0000256" key="2">
    <source>
        <dbReference type="ARBA" id="ARBA00008351"/>
    </source>
</evidence>
<evidence type="ECO:0000313" key="8">
    <source>
        <dbReference type="Proteomes" id="UP000623250"/>
    </source>
</evidence>
<gene>
    <name evidence="6 7" type="primary">nifW</name>
    <name evidence="7" type="ORF">JDN41_03890</name>
</gene>
<evidence type="ECO:0000256" key="6">
    <source>
        <dbReference type="HAMAP-Rule" id="MF_00529"/>
    </source>
</evidence>
<dbReference type="RefSeq" id="WP_052037283.1">
    <property type="nucleotide sequence ID" value="NZ_JAEMUK010000008.1"/>
</dbReference>
<dbReference type="AlphaFoldDB" id="A0A8I1KJB6"/>
<dbReference type="Proteomes" id="UP000623250">
    <property type="component" value="Unassembled WGS sequence"/>
</dbReference>
<comment type="subunit">
    <text evidence="3 6">Homotrimer; associates with NifD.</text>
</comment>
<organism evidence="7 8">
    <name type="scientific">Rhodomicrobium udaipurense</name>
    <dbReference type="NCBI Taxonomy" id="1202716"/>
    <lineage>
        <taxon>Bacteria</taxon>
        <taxon>Pseudomonadati</taxon>
        <taxon>Pseudomonadota</taxon>
        <taxon>Alphaproteobacteria</taxon>
        <taxon>Hyphomicrobiales</taxon>
        <taxon>Hyphomicrobiaceae</taxon>
        <taxon>Rhodomicrobium</taxon>
    </lineage>
</organism>
<evidence type="ECO:0000256" key="1">
    <source>
        <dbReference type="ARBA" id="ARBA00002247"/>
    </source>
</evidence>
<protein>
    <recommendedName>
        <fullName evidence="4 6">Nitrogenase-stabilizing/protective protein NifW</fullName>
    </recommendedName>
</protein>
<name>A0A8I1KJB6_9HYPH</name>
<dbReference type="InterPro" id="IPR004893">
    <property type="entry name" value="NifW"/>
</dbReference>
<evidence type="ECO:0000256" key="4">
    <source>
        <dbReference type="ARBA" id="ARBA00016274"/>
    </source>
</evidence>
<keyword evidence="5 6" id="KW-0535">Nitrogen fixation</keyword>
<accession>A0A8I1KJB6</accession>
<dbReference type="EMBL" id="JAEMUK010000008">
    <property type="protein sequence ID" value="MBJ7542694.1"/>
    <property type="molecule type" value="Genomic_DNA"/>
</dbReference>
<dbReference type="GO" id="GO:0009399">
    <property type="term" value="P:nitrogen fixation"/>
    <property type="evidence" value="ECO:0007669"/>
    <property type="project" value="UniProtKB-UniRule"/>
</dbReference>
<proteinExistence type="inferred from homology"/>
<evidence type="ECO:0000313" key="7">
    <source>
        <dbReference type="EMBL" id="MBJ7542694.1"/>
    </source>
</evidence>
<dbReference type="Pfam" id="PF03206">
    <property type="entry name" value="NifW"/>
    <property type="match status" value="1"/>
</dbReference>
<sequence length="113" mass="12948">MSVLSDLEKLPSAEDFFAYLKVDYDPDRLKVARLHILKRMGQYLAQRDFAGATDEDVYAAARETLAHAYDDFVKSTPLQERVFKVLQEHHPDRPKEEAPKAFVPLDSLTIIGR</sequence>
<comment type="function">
    <text evidence="1 6">May protect the nitrogenase Fe-Mo protein from oxidative damage.</text>
</comment>
<dbReference type="NCBIfam" id="NF002009">
    <property type="entry name" value="PRK00810.1"/>
    <property type="match status" value="1"/>
</dbReference>
<comment type="similarity">
    <text evidence="2 6">Belongs to the NifW family.</text>
</comment>
<evidence type="ECO:0000256" key="5">
    <source>
        <dbReference type="ARBA" id="ARBA00023231"/>
    </source>
</evidence>
<dbReference type="PIRSF" id="PIRSF005790">
    <property type="entry name" value="NifW"/>
    <property type="match status" value="1"/>
</dbReference>
<reference evidence="7 8" key="1">
    <citation type="submission" date="2020-12" db="EMBL/GenBank/DDBJ databases">
        <title>Revised draft genomes of Rhodomicrobium vannielii ATCC 17100 and Rhodomicrobium udaipurense JA643.</title>
        <authorList>
            <person name="Conners E.M."/>
            <person name="Davenport E.J."/>
            <person name="Bose A."/>
        </authorList>
    </citation>
    <scope>NUCLEOTIDE SEQUENCE [LARGE SCALE GENOMIC DNA]</scope>
    <source>
        <strain evidence="7 8">JA643</strain>
    </source>
</reference>
<evidence type="ECO:0000256" key="3">
    <source>
        <dbReference type="ARBA" id="ARBA00011284"/>
    </source>
</evidence>
<keyword evidence="8" id="KW-1185">Reference proteome</keyword>